<dbReference type="PANTHER" id="PTHR23031">
    <property type="entry name" value="RHOPHILIN"/>
    <property type="match status" value="1"/>
</dbReference>
<dbReference type="InterPro" id="IPR047138">
    <property type="entry name" value="RHPN1_2"/>
</dbReference>
<dbReference type="InterPro" id="IPR036274">
    <property type="entry name" value="HR1_rpt_sf"/>
</dbReference>
<dbReference type="Pfam" id="PF02185">
    <property type="entry name" value="HR1"/>
    <property type="match status" value="1"/>
</dbReference>
<dbReference type="GeneID" id="106463073"/>
<dbReference type="InterPro" id="IPR011072">
    <property type="entry name" value="HR1_rho-bd"/>
</dbReference>
<feature type="domain" description="BRO1" evidence="5">
    <location>
        <begin position="120"/>
        <end position="512"/>
    </location>
</feature>
<dbReference type="CDD" id="cd06712">
    <property type="entry name" value="PDZ_rhophilin-like"/>
    <property type="match status" value="1"/>
</dbReference>
<dbReference type="InterPro" id="IPR004328">
    <property type="entry name" value="BRO1_dom"/>
</dbReference>
<sequence>MSVQKEKGKVCFDERYISSEDMQGKEIYKRVRGSDPRAATCRGKLQYRRSKLNQEMNKEMMMRNGAEKLFKVTTNKKMQEMVALELSFVNSNLQLLKEQLAELNSSVQMYQDESAQQLVPMIPLGLKETKDINFVEPFKDFILEHYREDGNHYETSIQELMGIRQALKTPSRDQSGVQLLFEYYNLLYYVERRFFPPHRNLGIFFEWFDSLTGVPSTQKTIAFEKASILFNIASLYTQIGAKQNRTKSPGVDAAVDSFLRAAGMFCYIRENFSNAPSMDLAPDTLETLTYLMLAQARECLFEKLSLTPVEKMGIEICLDTAQEAAEVSEVYNHVHKVMSRPTVKNYVPYSWISLVCVKSEHYKALAHYYVAVGLLDHIGELSDSAKLGLAFLHRQDQKTTTTPFDINVPKNTDERRQLGKAHLREALYLHEEALRLHRMCRQLRQVDTLQNRLRVDHDATLNRYADIEEEDDFQEIIDPPDIQASTKYQLSLTPPDFSQYKVKDIFQELGPISIFSARHQWTAPRVLHIKKDSMSNYGFSVRGDAPVIVAGVDCNSPAEEAGMIEGYFIISIGEKDTRWSQHEEVVELIKNTGNELTVKVITPLNQNFLHPKTNSPSVSPMSTTSSNCGMSSDSSIYHTVRSVSSAKSKDSHKRLTWGNFFRRGGMKQQDLSIRSQQYSATRN</sequence>
<dbReference type="CDD" id="cd11633">
    <property type="entry name" value="HR1_Rhophilin-1"/>
    <property type="match status" value="1"/>
</dbReference>
<dbReference type="SMART" id="SM01041">
    <property type="entry name" value="BRO1"/>
    <property type="match status" value="1"/>
</dbReference>
<evidence type="ECO:0000256" key="2">
    <source>
        <dbReference type="PROSITE-ProRule" id="PRU01207"/>
    </source>
</evidence>
<dbReference type="InterPro" id="IPR036034">
    <property type="entry name" value="PDZ_sf"/>
</dbReference>
<dbReference type="Pfam" id="PF00595">
    <property type="entry name" value="PDZ"/>
    <property type="match status" value="1"/>
</dbReference>
<dbReference type="InterPro" id="IPR038499">
    <property type="entry name" value="BRO1_sf"/>
</dbReference>
<feature type="coiled-coil region" evidence="3">
    <location>
        <begin position="86"/>
        <end position="113"/>
    </location>
</feature>
<dbReference type="Pfam" id="PF03097">
    <property type="entry name" value="BRO1"/>
    <property type="match status" value="1"/>
</dbReference>
<comment type="similarity">
    <text evidence="1">Belongs to the RHPN family.</text>
</comment>
<keyword evidence="2 3" id="KW-0175">Coiled coil</keyword>
<evidence type="ECO:0000259" key="5">
    <source>
        <dbReference type="PROSITE" id="PS51180"/>
    </source>
</evidence>
<evidence type="ECO:0000256" key="1">
    <source>
        <dbReference type="ARBA" id="ARBA00010369"/>
    </source>
</evidence>
<feature type="domain" description="PDZ" evidence="4">
    <location>
        <begin position="526"/>
        <end position="604"/>
    </location>
</feature>
<dbReference type="CDD" id="cd09244">
    <property type="entry name" value="BRO1_Rhophilin"/>
    <property type="match status" value="1"/>
</dbReference>
<proteinExistence type="inferred from homology"/>
<accession>A0ABM1BB75</accession>
<dbReference type="Gene3D" id="1.25.40.280">
    <property type="entry name" value="alix/aip1 like domains"/>
    <property type="match status" value="1"/>
</dbReference>
<dbReference type="PROSITE" id="PS51180">
    <property type="entry name" value="BRO1"/>
    <property type="match status" value="1"/>
</dbReference>
<protein>
    <submittedName>
        <fullName evidence="8">Rhophilin-2-B-like isoform X1</fullName>
    </submittedName>
</protein>
<dbReference type="SUPFAM" id="SSF50156">
    <property type="entry name" value="PDZ domain-like"/>
    <property type="match status" value="1"/>
</dbReference>
<dbReference type="RefSeq" id="XP_013778501.1">
    <property type="nucleotide sequence ID" value="XM_013923047.2"/>
</dbReference>
<dbReference type="PROSITE" id="PS50106">
    <property type="entry name" value="PDZ"/>
    <property type="match status" value="1"/>
</dbReference>
<name>A0ABM1BB75_LIMPO</name>
<dbReference type="SMART" id="SM00228">
    <property type="entry name" value="PDZ"/>
    <property type="match status" value="1"/>
</dbReference>
<evidence type="ECO:0000256" key="3">
    <source>
        <dbReference type="SAM" id="Coils"/>
    </source>
</evidence>
<gene>
    <name evidence="8" type="primary">LOC106463073</name>
</gene>
<dbReference type="Gene3D" id="2.30.42.10">
    <property type="match status" value="1"/>
</dbReference>
<dbReference type="SUPFAM" id="SSF46585">
    <property type="entry name" value="HR1 repeat"/>
    <property type="match status" value="1"/>
</dbReference>
<organism evidence="7 8">
    <name type="scientific">Limulus polyphemus</name>
    <name type="common">Atlantic horseshoe crab</name>
    <dbReference type="NCBI Taxonomy" id="6850"/>
    <lineage>
        <taxon>Eukaryota</taxon>
        <taxon>Metazoa</taxon>
        <taxon>Ecdysozoa</taxon>
        <taxon>Arthropoda</taxon>
        <taxon>Chelicerata</taxon>
        <taxon>Merostomata</taxon>
        <taxon>Xiphosura</taxon>
        <taxon>Limulidae</taxon>
        <taxon>Limulus</taxon>
    </lineage>
</organism>
<evidence type="ECO:0000259" key="6">
    <source>
        <dbReference type="PROSITE" id="PS51860"/>
    </source>
</evidence>
<evidence type="ECO:0000313" key="8">
    <source>
        <dbReference type="RefSeq" id="XP_013778501.1"/>
    </source>
</evidence>
<dbReference type="PANTHER" id="PTHR23031:SF15">
    <property type="entry name" value="LD12055P"/>
    <property type="match status" value="1"/>
</dbReference>
<evidence type="ECO:0000259" key="4">
    <source>
        <dbReference type="PROSITE" id="PS50106"/>
    </source>
</evidence>
<dbReference type="Gene3D" id="1.10.287.160">
    <property type="entry name" value="HR1 repeat"/>
    <property type="match status" value="1"/>
</dbReference>
<dbReference type="SMART" id="SM00742">
    <property type="entry name" value="Hr1"/>
    <property type="match status" value="1"/>
</dbReference>
<feature type="domain" description="REM-1" evidence="6">
    <location>
        <begin position="35"/>
        <end position="109"/>
    </location>
</feature>
<dbReference type="Proteomes" id="UP000694941">
    <property type="component" value="Unplaced"/>
</dbReference>
<dbReference type="PROSITE" id="PS51860">
    <property type="entry name" value="REM_1"/>
    <property type="match status" value="1"/>
</dbReference>
<keyword evidence="7" id="KW-1185">Reference proteome</keyword>
<dbReference type="InterPro" id="IPR001478">
    <property type="entry name" value="PDZ"/>
</dbReference>
<evidence type="ECO:0000313" key="7">
    <source>
        <dbReference type="Proteomes" id="UP000694941"/>
    </source>
</evidence>
<reference evidence="8" key="1">
    <citation type="submission" date="2025-08" db="UniProtKB">
        <authorList>
            <consortium name="RefSeq"/>
        </authorList>
    </citation>
    <scope>IDENTIFICATION</scope>
    <source>
        <tissue evidence="8">Muscle</tissue>
    </source>
</reference>